<dbReference type="PANTHER" id="PTHR47775:SF1">
    <property type="entry name" value="BUD SITE SELECTION PROTEIN 14"/>
    <property type="match status" value="1"/>
</dbReference>
<feature type="region of interest" description="Disordered" evidence="3">
    <location>
        <begin position="429"/>
        <end position="480"/>
    </location>
</feature>
<protein>
    <submittedName>
        <fullName evidence="5">AER220Cp</fullName>
    </submittedName>
</protein>
<proteinExistence type="predicted"/>
<dbReference type="SMART" id="SM00326">
    <property type="entry name" value="SH3"/>
    <property type="match status" value="1"/>
</dbReference>
<feature type="region of interest" description="Disordered" evidence="3">
    <location>
        <begin position="187"/>
        <end position="206"/>
    </location>
</feature>
<evidence type="ECO:0000259" key="4">
    <source>
        <dbReference type="PROSITE" id="PS50002"/>
    </source>
</evidence>
<dbReference type="OMA" id="NCWKNEN"/>
<name>Q756N4_EREGS</name>
<feature type="compositionally biased region" description="Basic and acidic residues" evidence="3">
    <location>
        <begin position="340"/>
        <end position="356"/>
    </location>
</feature>
<feature type="domain" description="SH3" evidence="4">
    <location>
        <begin position="253"/>
        <end position="314"/>
    </location>
</feature>
<feature type="region of interest" description="Disordered" evidence="3">
    <location>
        <begin position="375"/>
        <end position="396"/>
    </location>
</feature>
<dbReference type="STRING" id="284811.Q756N4"/>
<feature type="compositionally biased region" description="Acidic residues" evidence="3">
    <location>
        <begin position="220"/>
        <end position="230"/>
    </location>
</feature>
<evidence type="ECO:0000313" key="5">
    <source>
        <dbReference type="EMBL" id="AAS52901.2"/>
    </source>
</evidence>
<dbReference type="InterPro" id="IPR001452">
    <property type="entry name" value="SH3_domain"/>
</dbReference>
<feature type="compositionally biased region" description="Polar residues" evidence="3">
    <location>
        <begin position="330"/>
        <end position="339"/>
    </location>
</feature>
<feature type="compositionally biased region" description="Polar residues" evidence="3">
    <location>
        <begin position="580"/>
        <end position="613"/>
    </location>
</feature>
<dbReference type="HOGENOM" id="CLU_024078_0_0_1"/>
<dbReference type="EMBL" id="AE016818">
    <property type="protein sequence ID" value="AAS52901.2"/>
    <property type="molecule type" value="Genomic_DNA"/>
</dbReference>
<evidence type="ECO:0000256" key="3">
    <source>
        <dbReference type="SAM" id="MobiDB-lite"/>
    </source>
</evidence>
<feature type="region of interest" description="Disordered" evidence="3">
    <location>
        <begin position="213"/>
        <end position="252"/>
    </location>
</feature>
<feature type="region of interest" description="Disordered" evidence="3">
    <location>
        <begin position="330"/>
        <end position="356"/>
    </location>
</feature>
<feature type="compositionally biased region" description="Acidic residues" evidence="3">
    <location>
        <begin position="148"/>
        <end position="164"/>
    </location>
</feature>
<feature type="region of interest" description="Disordered" evidence="3">
    <location>
        <begin position="108"/>
        <end position="164"/>
    </location>
</feature>
<dbReference type="OrthoDB" id="196165at2759"/>
<feature type="region of interest" description="Disordered" evidence="3">
    <location>
        <begin position="566"/>
        <end position="637"/>
    </location>
</feature>
<dbReference type="RefSeq" id="NP_985077.2">
    <property type="nucleotide sequence ID" value="NM_210431.2"/>
</dbReference>
<dbReference type="FunCoup" id="Q756N4">
    <property type="interactions" value="391"/>
</dbReference>
<feature type="compositionally biased region" description="Low complexity" evidence="3">
    <location>
        <begin position="625"/>
        <end position="634"/>
    </location>
</feature>
<feature type="compositionally biased region" description="Basic and acidic residues" evidence="3">
    <location>
        <begin position="568"/>
        <end position="579"/>
    </location>
</feature>
<reference evidence="5 6" key="1">
    <citation type="journal article" date="2004" name="Science">
        <title>The Ashbya gossypii genome as a tool for mapping the ancient Saccharomyces cerevisiae genome.</title>
        <authorList>
            <person name="Dietrich F.S."/>
            <person name="Voegeli S."/>
            <person name="Brachat S."/>
            <person name="Lerch A."/>
            <person name="Gates K."/>
            <person name="Steiner S."/>
            <person name="Mohr C."/>
            <person name="Pohlmann R."/>
            <person name="Luedi P."/>
            <person name="Choi S."/>
            <person name="Wing R.A."/>
            <person name="Flavier A."/>
            <person name="Gaffney T.D."/>
            <person name="Philippsen P."/>
        </authorList>
    </citation>
    <scope>NUCLEOTIDE SEQUENCE [LARGE SCALE GENOMIC DNA]</scope>
    <source>
        <strain evidence="6">ATCC 10895 / CBS 109.51 / FGSC 9923 / NRRL Y-1056</strain>
    </source>
</reference>
<reference evidence="6" key="2">
    <citation type="journal article" date="2013" name="G3 (Bethesda)">
        <title>Genomes of Ashbya fungi isolated from insects reveal four mating-type loci, numerous translocations, lack of transposons, and distinct gene duplications.</title>
        <authorList>
            <person name="Dietrich F.S."/>
            <person name="Voegeli S."/>
            <person name="Kuo S."/>
            <person name="Philippsen P."/>
        </authorList>
    </citation>
    <scope>GENOME REANNOTATION</scope>
    <source>
        <strain evidence="6">ATCC 10895 / CBS 109.51 / FGSC 9923 / NRRL Y-1056</strain>
    </source>
</reference>
<keyword evidence="6" id="KW-1185">Reference proteome</keyword>
<dbReference type="InterPro" id="IPR053039">
    <property type="entry name" value="Polarity_Bud-Selection_Reg"/>
</dbReference>
<gene>
    <name evidence="5" type="ORF">AGOS_AER220C</name>
</gene>
<dbReference type="InParanoid" id="Q756N4"/>
<sequence>MSHFLDKAYDRYAARQGGSTLSSHHKSLLSDPSLVEDYRDIMLQLPQNGAPMRAGGDGSTNASVVIMSTPNTPERERKHGSVIMAADSPEDGSQAVLEPPLKQTILASDDGTLPLQTVGNAGARDAPDDGPGSASKESANNTGPNSSDYEDREEDGYGYSDSDFEECLEGSLKNLESDKSKRRILQKRNLMTVTKPSREGKTLSSGFFKGNLHMYSDGSSSEEQEQDSSGDELAIHPDEDEEDYQPLPPPQELDPGKLYALYAFQGPDPSHCRLEPDESCILLNDQDSYWWLVKRCGDGKIGFAPAEILETFPERLARLNCWKNENISTQPLSDTAQESSTDHSREPSHLKSYDEGNKSVSFNDVVSYAERYLQPSDSEECAASDDNRAEQPSPHVDQIHEMRLNDHHLMEDDASDIVSDAAFPAMAPLTVKKTRSNNTSNDDDDLDDTHETDKNGRSSPAAGCSLSLLKPPLTDMRPNLSKEDDLKQVFKAPAIPFSSGRLAEMPNSHSQNSISTIGEYSPSSSEYTNDSPQFDNEGRFIRETRSDSIPTARAIQDISRLVSSATDETLHNPSEDEQHQVSTPQASTSHASACSTGSTAELQATVTKTNSEESFLDTRQNDHNSVSSVTSSQSINKHDHHPVIHELYYQVFDKIDDLLERLERLRASGTK</sequence>
<dbReference type="Gene3D" id="2.30.30.40">
    <property type="entry name" value="SH3 Domains"/>
    <property type="match status" value="1"/>
</dbReference>
<feature type="region of interest" description="Disordered" evidence="3">
    <location>
        <begin position="500"/>
        <end position="535"/>
    </location>
</feature>
<dbReference type="SUPFAM" id="SSF50044">
    <property type="entry name" value="SH3-domain"/>
    <property type="match status" value="1"/>
</dbReference>
<dbReference type="GeneID" id="4621287"/>
<feature type="compositionally biased region" description="Polar residues" evidence="3">
    <location>
        <begin position="135"/>
        <end position="147"/>
    </location>
</feature>
<dbReference type="Proteomes" id="UP000000591">
    <property type="component" value="Chromosome V"/>
</dbReference>
<feature type="compositionally biased region" description="Polar residues" evidence="3">
    <location>
        <begin position="507"/>
        <end position="534"/>
    </location>
</feature>
<dbReference type="PROSITE" id="PS50002">
    <property type="entry name" value="SH3"/>
    <property type="match status" value="1"/>
</dbReference>
<dbReference type="InterPro" id="IPR036028">
    <property type="entry name" value="SH3-like_dom_sf"/>
</dbReference>
<dbReference type="eggNOG" id="ENOG502R17J">
    <property type="taxonomic scope" value="Eukaryota"/>
</dbReference>
<evidence type="ECO:0000256" key="2">
    <source>
        <dbReference type="PROSITE-ProRule" id="PRU00192"/>
    </source>
</evidence>
<keyword evidence="1 2" id="KW-0728">SH3 domain</keyword>
<evidence type="ECO:0000256" key="1">
    <source>
        <dbReference type="ARBA" id="ARBA00022443"/>
    </source>
</evidence>
<dbReference type="Pfam" id="PF00018">
    <property type="entry name" value="SH3_1"/>
    <property type="match status" value="1"/>
</dbReference>
<dbReference type="AlphaFoldDB" id="Q756N4"/>
<dbReference type="PANTHER" id="PTHR47775">
    <property type="entry name" value="BUD SITE SELECTION PROTEIN 14"/>
    <property type="match status" value="1"/>
</dbReference>
<organism evidence="5 6">
    <name type="scientific">Eremothecium gossypii (strain ATCC 10895 / CBS 109.51 / FGSC 9923 / NRRL Y-1056)</name>
    <name type="common">Yeast</name>
    <name type="synonym">Ashbya gossypii</name>
    <dbReference type="NCBI Taxonomy" id="284811"/>
    <lineage>
        <taxon>Eukaryota</taxon>
        <taxon>Fungi</taxon>
        <taxon>Dikarya</taxon>
        <taxon>Ascomycota</taxon>
        <taxon>Saccharomycotina</taxon>
        <taxon>Saccharomycetes</taxon>
        <taxon>Saccharomycetales</taxon>
        <taxon>Saccharomycetaceae</taxon>
        <taxon>Eremothecium</taxon>
    </lineage>
</organism>
<dbReference type="KEGG" id="ago:AGOS_AER220C"/>
<accession>Q756N4</accession>
<evidence type="ECO:0000313" key="6">
    <source>
        <dbReference type="Proteomes" id="UP000000591"/>
    </source>
</evidence>